<dbReference type="SUPFAM" id="SSF56281">
    <property type="entry name" value="Metallo-hydrolase/oxidoreductase"/>
    <property type="match status" value="1"/>
</dbReference>
<protein>
    <recommendedName>
        <fullName evidence="8">Metallo-beta-lactamase domain-containing protein</fullName>
    </recommendedName>
</protein>
<evidence type="ECO:0000256" key="5">
    <source>
        <dbReference type="ARBA" id="ARBA00023136"/>
    </source>
</evidence>
<dbReference type="GO" id="GO:0005886">
    <property type="term" value="C:plasma membrane"/>
    <property type="evidence" value="ECO:0007669"/>
    <property type="project" value="UniProtKB-SubCell"/>
</dbReference>
<evidence type="ECO:0000313" key="9">
    <source>
        <dbReference type="EMBL" id="KRN29399.1"/>
    </source>
</evidence>
<organism evidence="9 12">
    <name type="scientific">Lactobacillus selangorensis</name>
    <dbReference type="NCBI Taxonomy" id="81857"/>
    <lineage>
        <taxon>Bacteria</taxon>
        <taxon>Bacillati</taxon>
        <taxon>Bacillota</taxon>
        <taxon>Bacilli</taxon>
        <taxon>Lactobacillales</taxon>
        <taxon>Lactobacillaceae</taxon>
        <taxon>Lactobacillus</taxon>
    </lineage>
</organism>
<dbReference type="Proteomes" id="UP000051751">
    <property type="component" value="Unassembled WGS sequence"/>
</dbReference>
<feature type="domain" description="Metallo-beta-lactamase" evidence="8">
    <location>
        <begin position="454"/>
        <end position="660"/>
    </location>
</feature>
<evidence type="ECO:0000313" key="10">
    <source>
        <dbReference type="EMBL" id="KRN34072.1"/>
    </source>
</evidence>
<dbReference type="InterPro" id="IPR001279">
    <property type="entry name" value="Metallo-B-lactamas"/>
</dbReference>
<dbReference type="Proteomes" id="UP000051645">
    <property type="component" value="Unassembled WGS sequence"/>
</dbReference>
<evidence type="ECO:0000313" key="11">
    <source>
        <dbReference type="Proteomes" id="UP000051645"/>
    </source>
</evidence>
<evidence type="ECO:0000256" key="2">
    <source>
        <dbReference type="ARBA" id="ARBA00022475"/>
    </source>
</evidence>
<dbReference type="Pfam" id="PF00753">
    <property type="entry name" value="Lactamase_B"/>
    <property type="match status" value="1"/>
</dbReference>
<gene>
    <name evidence="9" type="ORF">IV38_GL000283</name>
    <name evidence="10" type="ORF">IV40_GL000386</name>
</gene>
<dbReference type="EMBL" id="JQAT01000001">
    <property type="protein sequence ID" value="KRN29399.1"/>
    <property type="molecule type" value="Genomic_DNA"/>
</dbReference>
<dbReference type="InterPro" id="IPR004797">
    <property type="entry name" value="Competence_ComEC/Rec2"/>
</dbReference>
<keyword evidence="7" id="KW-0732">Signal</keyword>
<feature type="transmembrane region" description="Helical" evidence="6">
    <location>
        <begin position="424"/>
        <end position="442"/>
    </location>
</feature>
<dbReference type="NCBIfam" id="TIGR00361">
    <property type="entry name" value="ComEC_Rec2"/>
    <property type="match status" value="1"/>
</dbReference>
<dbReference type="PANTHER" id="PTHR30619:SF7">
    <property type="entry name" value="BETA-LACTAMASE DOMAIN PROTEIN"/>
    <property type="match status" value="1"/>
</dbReference>
<keyword evidence="2" id="KW-1003">Cell membrane</keyword>
<reference evidence="11 12" key="1">
    <citation type="journal article" date="2015" name="Genome Announc.">
        <title>Expanding the biotechnology potential of lactobacilli through comparative genomics of 213 strains and associated genera.</title>
        <authorList>
            <person name="Sun Z."/>
            <person name="Harris H.M."/>
            <person name="McCann A."/>
            <person name="Guo C."/>
            <person name="Argimon S."/>
            <person name="Zhang W."/>
            <person name="Yang X."/>
            <person name="Jeffery I.B."/>
            <person name="Cooney J.C."/>
            <person name="Kagawa T.F."/>
            <person name="Liu W."/>
            <person name="Song Y."/>
            <person name="Salvetti E."/>
            <person name="Wrobel A."/>
            <person name="Rasinkangas P."/>
            <person name="Parkhill J."/>
            <person name="Rea M.C."/>
            <person name="O'Sullivan O."/>
            <person name="Ritari J."/>
            <person name="Douillard F.P."/>
            <person name="Paul Ross R."/>
            <person name="Yang R."/>
            <person name="Briner A.E."/>
            <person name="Felis G.E."/>
            <person name="de Vos W.M."/>
            <person name="Barrangou R."/>
            <person name="Klaenhammer T.R."/>
            <person name="Caufield P.W."/>
            <person name="Cui Y."/>
            <person name="Zhang H."/>
            <person name="O'Toole P.W."/>
        </authorList>
    </citation>
    <scope>NUCLEOTIDE SEQUENCE [LARGE SCALE GENOMIC DNA]</scope>
    <source>
        <strain evidence="9 12">ATCC BAA-66</strain>
        <strain evidence="10 11">DSM 13344</strain>
    </source>
</reference>
<evidence type="ECO:0000256" key="6">
    <source>
        <dbReference type="SAM" id="Phobius"/>
    </source>
</evidence>
<comment type="caution">
    <text evidence="9">The sequence shown here is derived from an EMBL/GenBank/DDBJ whole genome shotgun (WGS) entry which is preliminary data.</text>
</comment>
<dbReference type="STRING" id="81857.IV38_GL000283"/>
<feature type="transmembrane region" description="Helical" evidence="6">
    <location>
        <begin position="336"/>
        <end position="362"/>
    </location>
</feature>
<dbReference type="CDD" id="cd07731">
    <property type="entry name" value="ComA-like_MBL-fold"/>
    <property type="match status" value="1"/>
</dbReference>
<evidence type="ECO:0000313" key="12">
    <source>
        <dbReference type="Proteomes" id="UP000051751"/>
    </source>
</evidence>
<dbReference type="InterPro" id="IPR035681">
    <property type="entry name" value="ComA-like_MBL"/>
</dbReference>
<dbReference type="PATRIC" id="fig|81857.3.peg.289"/>
<evidence type="ECO:0000256" key="4">
    <source>
        <dbReference type="ARBA" id="ARBA00022989"/>
    </source>
</evidence>
<feature type="chain" id="PRO_5010434583" description="Metallo-beta-lactamase domain-containing protein" evidence="7">
    <location>
        <begin position="30"/>
        <end position="711"/>
    </location>
</feature>
<dbReference type="AlphaFoldDB" id="A0A0R2FV76"/>
<feature type="signal peptide" evidence="7">
    <location>
        <begin position="1"/>
        <end position="29"/>
    </location>
</feature>
<name>A0A0R2FV76_9LACO</name>
<keyword evidence="3 6" id="KW-0812">Transmembrane</keyword>
<keyword evidence="5 6" id="KW-0472">Membrane</keyword>
<keyword evidence="11" id="KW-1185">Reference proteome</keyword>
<evidence type="ECO:0000256" key="7">
    <source>
        <dbReference type="SAM" id="SignalP"/>
    </source>
</evidence>
<dbReference type="GO" id="GO:0030420">
    <property type="term" value="P:establishment of competence for transformation"/>
    <property type="evidence" value="ECO:0007669"/>
    <property type="project" value="InterPro"/>
</dbReference>
<proteinExistence type="predicted"/>
<dbReference type="Gene3D" id="3.60.15.10">
    <property type="entry name" value="Ribonuclease Z/Hydroxyacylglutathione hydrolase-like"/>
    <property type="match status" value="1"/>
</dbReference>
<dbReference type="Pfam" id="PF13567">
    <property type="entry name" value="DUF4131"/>
    <property type="match status" value="1"/>
</dbReference>
<dbReference type="InterPro" id="IPR036866">
    <property type="entry name" value="RibonucZ/Hydroxyglut_hydro"/>
</dbReference>
<feature type="transmembrane region" description="Helical" evidence="6">
    <location>
        <begin position="225"/>
        <end position="244"/>
    </location>
</feature>
<dbReference type="InterPro" id="IPR004477">
    <property type="entry name" value="ComEC_N"/>
</dbReference>
<keyword evidence="4 6" id="KW-1133">Transmembrane helix</keyword>
<accession>A0A0R2FV76</accession>
<dbReference type="InterPro" id="IPR025405">
    <property type="entry name" value="DUF4131"/>
</dbReference>
<evidence type="ECO:0000259" key="8">
    <source>
        <dbReference type="SMART" id="SM00849"/>
    </source>
</evidence>
<dbReference type="SMART" id="SM00849">
    <property type="entry name" value="Lactamase_B"/>
    <property type="match status" value="1"/>
</dbReference>
<evidence type="ECO:0000256" key="3">
    <source>
        <dbReference type="ARBA" id="ARBA00022692"/>
    </source>
</evidence>
<dbReference type="PANTHER" id="PTHR30619">
    <property type="entry name" value="DNA INTERNALIZATION/COMPETENCE PROTEIN COMEC/REC2"/>
    <property type="match status" value="1"/>
</dbReference>
<dbReference type="Pfam" id="PF03772">
    <property type="entry name" value="Competence"/>
    <property type="match status" value="1"/>
</dbReference>
<evidence type="ECO:0000256" key="1">
    <source>
        <dbReference type="ARBA" id="ARBA00004651"/>
    </source>
</evidence>
<dbReference type="InterPro" id="IPR052159">
    <property type="entry name" value="Competence_DNA_uptake"/>
</dbReference>
<dbReference type="EMBL" id="JQAZ01000001">
    <property type="protein sequence ID" value="KRN34072.1"/>
    <property type="molecule type" value="Genomic_DNA"/>
</dbReference>
<sequence>MLKMQQKSVLTAAAILGSLFALRCWQAQALQQSPPRPTATTLTVQPDQVRTSGDLVFMTGRTAENIRVQGIYRLRSPAEKQAYQQIYRKQRWMVTGTYERLQPATNEGEFDYARYQGQQQHIFYQLQAETIDRQTNLPYQLGDGIHWLRAAVQHYCRQLPPRLADHARQLLLGDRSESDREYQQELGQLGIIHLFSLSGLHVYSLIAGLYGITTVLKIPREWCRTALLVLLPVGCVLAGAGTGLRRAVLFSWFGLLCQCLQIRTARLDRFSIVLIGELFLNPYLLFSFGGVLSYLMAGGLIYCTHRSEWQRLWFLTALNLPICLLMRSEWHLLTLLLNLVAAPLFVHLIVPLTLIGAAVFPILPSLSQLIEWFFTVLMQQLSWLAQVPQFNFVFGQPEVWLVLLLLGATLHLNQQFNQKRRRHAWVRLGCYYFIALISIRWLPFGKVVFFDIGQGDSILIEMPFKRGAVLIDTGGKLSFQQEKWQERTASNRVETITLPYLKKEGIRSLDAVILSHQDADHIGDLAVLLKRFPVREVVYGQGLEQNPQFQRKMAPFLDRVQLHPVLAGSQLRYAGQKFDILAPSRPGLGTNEDSVVVHFQMGTKRWLLTGDLDRDGEQKLLQQPFAVDYLKAGHHGSHTASDPAALKKWHPEKILISVGRKNRYGHPHPDVLATYHTLGIPFETTAQRGMITWYDGYRSHFTYYLKKEPPA</sequence>
<feature type="transmembrane region" description="Helical" evidence="6">
    <location>
        <begin position="392"/>
        <end position="412"/>
    </location>
</feature>
<feature type="transmembrane region" description="Helical" evidence="6">
    <location>
        <begin position="190"/>
        <end position="213"/>
    </location>
</feature>
<comment type="subcellular location">
    <subcellularLocation>
        <location evidence="1">Cell membrane</location>
        <topology evidence="1">Multi-pass membrane protein</topology>
    </subcellularLocation>
</comment>
<feature type="transmembrane region" description="Helical" evidence="6">
    <location>
        <begin position="283"/>
        <end position="303"/>
    </location>
</feature>